<evidence type="ECO:0000256" key="5">
    <source>
        <dbReference type="ARBA" id="ARBA00022490"/>
    </source>
</evidence>
<protein>
    <recommendedName>
        <fullName evidence="4 12">4-hydroxy-tetrahydrodipicolinate synthase</fullName>
        <shortName evidence="12">HTPA synthase</shortName>
        <ecNumber evidence="4 12">4.3.3.7</ecNumber>
    </recommendedName>
</protein>
<evidence type="ECO:0000256" key="9">
    <source>
        <dbReference type="ARBA" id="ARBA00023239"/>
    </source>
</evidence>
<dbReference type="EC" id="4.3.3.7" evidence="4 12"/>
<feature type="site" description="Part of a proton relay during catalysis" evidence="12">
    <location>
        <position position="48"/>
    </location>
</feature>
<keyword evidence="10 12" id="KW-0704">Schiff base</keyword>
<gene>
    <name evidence="12" type="primary">dapA</name>
    <name evidence="14" type="ORF">JZO67_001792</name>
</gene>
<evidence type="ECO:0000256" key="10">
    <source>
        <dbReference type="ARBA" id="ARBA00023270"/>
    </source>
</evidence>
<dbReference type="InterPro" id="IPR002220">
    <property type="entry name" value="DapA-like"/>
</dbReference>
<reference evidence="14 15" key="1">
    <citation type="submission" date="2024-02" db="EMBL/GenBank/DDBJ databases">
        <title>The Genome Sequence of Enterococcus sp. DIV0159.</title>
        <authorList>
            <person name="Earl A."/>
            <person name="Manson A."/>
            <person name="Gilmore M."/>
            <person name="Sanders J."/>
            <person name="Shea T."/>
            <person name="Howe W."/>
            <person name="Livny J."/>
            <person name="Cuomo C."/>
            <person name="Neafsey D."/>
            <person name="Birren B."/>
        </authorList>
    </citation>
    <scope>NUCLEOTIDE SEQUENCE [LARGE SCALE GENOMIC DNA]</scope>
    <source>
        <strain evidence="14 15">665A</strain>
    </source>
</reference>
<dbReference type="HAMAP" id="MF_00418">
    <property type="entry name" value="DapA"/>
    <property type="match status" value="1"/>
</dbReference>
<evidence type="ECO:0000256" key="11">
    <source>
        <dbReference type="ARBA" id="ARBA00047836"/>
    </source>
</evidence>
<dbReference type="PANTHER" id="PTHR12128:SF66">
    <property type="entry name" value="4-HYDROXY-2-OXOGLUTARATE ALDOLASE, MITOCHONDRIAL"/>
    <property type="match status" value="1"/>
</dbReference>
<comment type="function">
    <text evidence="1 12">Catalyzes the condensation of (S)-aspartate-beta-semialdehyde [(S)-ASA] and pyruvate to 4-hydroxy-tetrahydrodipicolinate (HTPA).</text>
</comment>
<evidence type="ECO:0000256" key="3">
    <source>
        <dbReference type="ARBA" id="ARBA00007592"/>
    </source>
</evidence>
<dbReference type="InterPro" id="IPR005263">
    <property type="entry name" value="DapA"/>
</dbReference>
<keyword evidence="8 12" id="KW-0457">Lysine biosynthesis</keyword>
<dbReference type="EMBL" id="JAFREL020000001">
    <property type="protein sequence ID" value="MEO1769841.1"/>
    <property type="molecule type" value="Genomic_DNA"/>
</dbReference>
<feature type="active site" description="Schiff-base intermediate with substrate" evidence="12">
    <location>
        <position position="165"/>
    </location>
</feature>
<sequence>MKPTELKGIITPILTPMNEDETLNLEELRAQVDRMIDNGIHGIFPFGTNGEGYILTAEEKKLVIETVVDQTNGRVPVYAGTGTLSTKETIEQSKMAQAAGADVLSIITPSFAAASQDELYTHYKTIAETVDMPIVLYNIPARTGNALTPATVGRLAEIENIIGAKDSSGNFANILGYIDAGKKKTNGKFYTLSGNDQLIIWTLLAGGTGGIAGCANVYPQTMASIYDLFVEGKIEEAKKANESIQSFRACFKYGNPNTIVKTATRLLGYNVGPCRAPFNQVPEEGIEAIKKVLEENKAKGMK</sequence>
<keyword evidence="7 12" id="KW-0220">Diaminopimelate biosynthesis</keyword>
<feature type="active site" description="Proton donor/acceptor" evidence="12">
    <location>
        <position position="137"/>
    </location>
</feature>
<dbReference type="InterPro" id="IPR013785">
    <property type="entry name" value="Aldolase_TIM"/>
</dbReference>
<dbReference type="PRINTS" id="PR00146">
    <property type="entry name" value="DHPICSNTHASE"/>
</dbReference>
<feature type="binding site" evidence="12">
    <location>
        <position position="211"/>
    </location>
    <ligand>
        <name>pyruvate</name>
        <dbReference type="ChEBI" id="CHEBI:15361"/>
    </ligand>
</feature>
<keyword evidence="6 12" id="KW-0028">Amino-acid biosynthesis</keyword>
<keyword evidence="5 12" id="KW-0963">Cytoplasm</keyword>
<dbReference type="Gene3D" id="3.20.20.70">
    <property type="entry name" value="Aldolase class I"/>
    <property type="match status" value="1"/>
</dbReference>
<dbReference type="NCBIfam" id="TIGR00674">
    <property type="entry name" value="dapA"/>
    <property type="match status" value="1"/>
</dbReference>
<comment type="subunit">
    <text evidence="12">Homotetramer; dimer of dimers.</text>
</comment>
<keyword evidence="9 12" id="KW-0456">Lyase</keyword>
<comment type="caution">
    <text evidence="14">The sequence shown here is derived from an EMBL/GenBank/DDBJ whole genome shotgun (WGS) entry which is preliminary data.</text>
</comment>
<organism evidence="14 15">
    <name type="scientific">Candidatus Enterococcus ferrettii</name>
    <dbReference type="NCBI Taxonomy" id="2815324"/>
    <lineage>
        <taxon>Bacteria</taxon>
        <taxon>Bacillati</taxon>
        <taxon>Bacillota</taxon>
        <taxon>Bacilli</taxon>
        <taxon>Lactobacillales</taxon>
        <taxon>Enterococcaceae</taxon>
        <taxon>Enterococcus</taxon>
    </lineage>
</organism>
<accession>A0ABV0EMQ8</accession>
<evidence type="ECO:0000256" key="1">
    <source>
        <dbReference type="ARBA" id="ARBA00003294"/>
    </source>
</evidence>
<comment type="pathway">
    <text evidence="2 12">Amino-acid biosynthesis; L-lysine biosynthesis via DAP pathway; (S)-tetrahydrodipicolinate from L-aspartate: step 3/4.</text>
</comment>
<dbReference type="SUPFAM" id="SSF51569">
    <property type="entry name" value="Aldolase"/>
    <property type="match status" value="1"/>
</dbReference>
<evidence type="ECO:0000256" key="8">
    <source>
        <dbReference type="ARBA" id="ARBA00023154"/>
    </source>
</evidence>
<comment type="caution">
    <text evidence="12">Was originally thought to be a dihydrodipicolinate synthase (DHDPS), catalyzing the condensation of (S)-aspartate-beta-semialdehyde [(S)-ASA] and pyruvate to dihydrodipicolinate (DHDP). However, it was shown in E.coli that the product of the enzymatic reaction is not dihydrodipicolinate but in fact (4S)-4-hydroxy-2,3,4,5-tetrahydro-(2S)-dipicolinic acid (HTPA), and that the consecutive dehydration reaction leading to DHDP is not spontaneous but catalyzed by DapB.</text>
</comment>
<comment type="similarity">
    <text evidence="3 12 13">Belongs to the DapA family.</text>
</comment>
<comment type="caution">
    <text evidence="12">Lacks conserved residue(s) required for the propagation of feature annotation.</text>
</comment>
<evidence type="ECO:0000256" key="6">
    <source>
        <dbReference type="ARBA" id="ARBA00022605"/>
    </source>
</evidence>
<evidence type="ECO:0000256" key="12">
    <source>
        <dbReference type="HAMAP-Rule" id="MF_00418"/>
    </source>
</evidence>
<evidence type="ECO:0000256" key="2">
    <source>
        <dbReference type="ARBA" id="ARBA00005120"/>
    </source>
</evidence>
<evidence type="ECO:0000256" key="4">
    <source>
        <dbReference type="ARBA" id="ARBA00012086"/>
    </source>
</evidence>
<name>A0ABV0EMQ8_9ENTE</name>
<comment type="catalytic activity">
    <reaction evidence="11 12">
        <text>L-aspartate 4-semialdehyde + pyruvate = (2S,4S)-4-hydroxy-2,3,4,5-tetrahydrodipicolinate + H2O + H(+)</text>
        <dbReference type="Rhea" id="RHEA:34171"/>
        <dbReference type="ChEBI" id="CHEBI:15361"/>
        <dbReference type="ChEBI" id="CHEBI:15377"/>
        <dbReference type="ChEBI" id="CHEBI:15378"/>
        <dbReference type="ChEBI" id="CHEBI:67139"/>
        <dbReference type="ChEBI" id="CHEBI:537519"/>
        <dbReference type="EC" id="4.3.3.7"/>
    </reaction>
</comment>
<dbReference type="RefSeq" id="WP_207702096.1">
    <property type="nucleotide sequence ID" value="NZ_JAFREL020000001.1"/>
</dbReference>
<dbReference type="PANTHER" id="PTHR12128">
    <property type="entry name" value="DIHYDRODIPICOLINATE SYNTHASE"/>
    <property type="match status" value="1"/>
</dbReference>
<proteinExistence type="inferred from homology"/>
<evidence type="ECO:0000256" key="7">
    <source>
        <dbReference type="ARBA" id="ARBA00022915"/>
    </source>
</evidence>
<evidence type="ECO:0000313" key="14">
    <source>
        <dbReference type="EMBL" id="MEO1769841.1"/>
    </source>
</evidence>
<evidence type="ECO:0000313" key="15">
    <source>
        <dbReference type="Proteomes" id="UP000664357"/>
    </source>
</evidence>
<dbReference type="CDD" id="cd00408">
    <property type="entry name" value="DHDPS-like"/>
    <property type="match status" value="1"/>
</dbReference>
<dbReference type="PIRSF" id="PIRSF001365">
    <property type="entry name" value="DHDPS"/>
    <property type="match status" value="1"/>
</dbReference>
<dbReference type="Pfam" id="PF00701">
    <property type="entry name" value="DHDPS"/>
    <property type="match status" value="1"/>
</dbReference>
<dbReference type="Proteomes" id="UP000664357">
    <property type="component" value="Unassembled WGS sequence"/>
</dbReference>
<keyword evidence="15" id="KW-1185">Reference proteome</keyword>
<dbReference type="SMART" id="SM01130">
    <property type="entry name" value="DHDPS"/>
    <property type="match status" value="1"/>
</dbReference>
<comment type="subcellular location">
    <subcellularLocation>
        <location evidence="12">Cytoplasm</location>
    </subcellularLocation>
</comment>
<evidence type="ECO:0000256" key="13">
    <source>
        <dbReference type="PIRNR" id="PIRNR001365"/>
    </source>
</evidence>